<dbReference type="RefSeq" id="WP_035709686.1">
    <property type="nucleotide sequence ID" value="NZ_CP035511.1"/>
</dbReference>
<dbReference type="CDD" id="cd03214">
    <property type="entry name" value="ABC_Iron-Siderophores_B12_Hemin"/>
    <property type="match status" value="1"/>
</dbReference>
<dbReference type="OrthoDB" id="9805601at2"/>
<comment type="subcellular location">
    <subcellularLocation>
        <location evidence="1">Cell membrane</location>
        <topology evidence="1">Peripheral membrane protein</topology>
    </subcellularLocation>
</comment>
<keyword evidence="12" id="KW-1185">Reference proteome</keyword>
<dbReference type="InterPro" id="IPR003593">
    <property type="entry name" value="AAA+_ATPase"/>
</dbReference>
<dbReference type="GO" id="GO:0016887">
    <property type="term" value="F:ATP hydrolysis activity"/>
    <property type="evidence" value="ECO:0007669"/>
    <property type="project" value="InterPro"/>
</dbReference>
<dbReference type="Pfam" id="PF00005">
    <property type="entry name" value="ABC_tran"/>
    <property type="match status" value="1"/>
</dbReference>
<evidence type="ECO:0000256" key="3">
    <source>
        <dbReference type="ARBA" id="ARBA00022448"/>
    </source>
</evidence>
<sequence length="264" mass="28391">MRLATEALTLGYDGRVVIRGLDLQLPDVPMTAILGPNGCGKSTLLRAMGRLITPQSGRVLLEGEDVRRIESRALARRMAVLPQSPVAPGGITVADLVRRGRLPWRGMLAPWRETDQRACVAAMEAVGVADLAERPLEELSGGQRQRAWIALVLAQTTPLLLLDEPTTFLDLAHQLDLLALLRRQSRGTGLRVVAVLHDLNLAARFCDALVLLGPGGLVAEGAPEAVLTPEHLERAFGLAAEVHPDPITGTPMVIPAHCPEERLA</sequence>
<organism evidence="11 12">
    <name type="scientific">Haematobacter massiliensis</name>
    <dbReference type="NCBI Taxonomy" id="195105"/>
    <lineage>
        <taxon>Bacteria</taxon>
        <taxon>Pseudomonadati</taxon>
        <taxon>Pseudomonadota</taxon>
        <taxon>Alphaproteobacteria</taxon>
        <taxon>Rhodobacterales</taxon>
        <taxon>Paracoccaceae</taxon>
        <taxon>Haematobacter</taxon>
    </lineage>
</organism>
<evidence type="ECO:0000256" key="6">
    <source>
        <dbReference type="ARBA" id="ARBA00022741"/>
    </source>
</evidence>
<keyword evidence="9" id="KW-0406">Ion transport</keyword>
<keyword evidence="8" id="KW-0408">Iron</keyword>
<dbReference type="GO" id="GO:0005886">
    <property type="term" value="C:plasma membrane"/>
    <property type="evidence" value="ECO:0007669"/>
    <property type="project" value="UniProtKB-SubCell"/>
</dbReference>
<evidence type="ECO:0000256" key="10">
    <source>
        <dbReference type="ARBA" id="ARBA00023136"/>
    </source>
</evidence>
<protein>
    <submittedName>
        <fullName evidence="11">Iron dicitrate ABC transporter ATP-binding protein</fullName>
    </submittedName>
</protein>
<reference evidence="11 12" key="1">
    <citation type="submission" date="2014-03" db="EMBL/GenBank/DDBJ databases">
        <title>Genome of Haematobacter massiliensis CCUG 47968.</title>
        <authorList>
            <person name="Wang D."/>
            <person name="Wang G."/>
        </authorList>
    </citation>
    <scope>NUCLEOTIDE SEQUENCE [LARGE SCALE GENOMIC DNA]</scope>
    <source>
        <strain evidence="11 12">CCUG 47968</strain>
    </source>
</reference>
<accession>A0A086Y6K8</accession>
<dbReference type="Gene3D" id="3.40.50.300">
    <property type="entry name" value="P-loop containing nucleotide triphosphate hydrolases"/>
    <property type="match status" value="1"/>
</dbReference>
<dbReference type="PROSITE" id="PS00211">
    <property type="entry name" value="ABC_TRANSPORTER_1"/>
    <property type="match status" value="1"/>
</dbReference>
<dbReference type="STRING" id="195105.CN97_14270"/>
<dbReference type="Proteomes" id="UP000028826">
    <property type="component" value="Unassembled WGS sequence"/>
</dbReference>
<keyword evidence="7 11" id="KW-0067">ATP-binding</keyword>
<evidence type="ECO:0000256" key="9">
    <source>
        <dbReference type="ARBA" id="ARBA00023065"/>
    </source>
</evidence>
<dbReference type="GO" id="GO:0005524">
    <property type="term" value="F:ATP binding"/>
    <property type="evidence" value="ECO:0007669"/>
    <property type="project" value="UniProtKB-KW"/>
</dbReference>
<keyword evidence="5" id="KW-0410">Iron transport</keyword>
<comment type="similarity">
    <text evidence="2">Belongs to the ABC transporter superfamily.</text>
</comment>
<dbReference type="InterPro" id="IPR051535">
    <property type="entry name" value="Siderophore_ABC-ATPase"/>
</dbReference>
<dbReference type="SMART" id="SM00382">
    <property type="entry name" value="AAA"/>
    <property type="match status" value="1"/>
</dbReference>
<evidence type="ECO:0000313" key="11">
    <source>
        <dbReference type="EMBL" id="KFI29908.1"/>
    </source>
</evidence>
<comment type="caution">
    <text evidence="11">The sequence shown here is derived from an EMBL/GenBank/DDBJ whole genome shotgun (WGS) entry which is preliminary data.</text>
</comment>
<evidence type="ECO:0000256" key="8">
    <source>
        <dbReference type="ARBA" id="ARBA00023004"/>
    </source>
</evidence>
<dbReference type="InterPro" id="IPR003439">
    <property type="entry name" value="ABC_transporter-like_ATP-bd"/>
</dbReference>
<evidence type="ECO:0000256" key="7">
    <source>
        <dbReference type="ARBA" id="ARBA00022840"/>
    </source>
</evidence>
<evidence type="ECO:0000313" key="12">
    <source>
        <dbReference type="Proteomes" id="UP000028826"/>
    </source>
</evidence>
<evidence type="ECO:0000256" key="5">
    <source>
        <dbReference type="ARBA" id="ARBA00022496"/>
    </source>
</evidence>
<evidence type="ECO:0000256" key="4">
    <source>
        <dbReference type="ARBA" id="ARBA00022475"/>
    </source>
</evidence>
<proteinExistence type="inferred from homology"/>
<dbReference type="EMBL" id="JGYG01000004">
    <property type="protein sequence ID" value="KFI29908.1"/>
    <property type="molecule type" value="Genomic_DNA"/>
</dbReference>
<dbReference type="eggNOG" id="COG1120">
    <property type="taxonomic scope" value="Bacteria"/>
</dbReference>
<dbReference type="InterPro" id="IPR027417">
    <property type="entry name" value="P-loop_NTPase"/>
</dbReference>
<dbReference type="InterPro" id="IPR017871">
    <property type="entry name" value="ABC_transporter-like_CS"/>
</dbReference>
<evidence type="ECO:0000256" key="2">
    <source>
        <dbReference type="ARBA" id="ARBA00005417"/>
    </source>
</evidence>
<keyword evidence="10" id="KW-0472">Membrane</keyword>
<evidence type="ECO:0000256" key="1">
    <source>
        <dbReference type="ARBA" id="ARBA00004202"/>
    </source>
</evidence>
<dbReference type="PANTHER" id="PTHR42771:SF2">
    <property type="entry name" value="IRON(3+)-HYDROXAMATE IMPORT ATP-BINDING PROTEIN FHUC"/>
    <property type="match status" value="1"/>
</dbReference>
<name>A0A086Y6K8_9RHOB</name>
<keyword evidence="3" id="KW-0813">Transport</keyword>
<dbReference type="SUPFAM" id="SSF52540">
    <property type="entry name" value="P-loop containing nucleoside triphosphate hydrolases"/>
    <property type="match status" value="1"/>
</dbReference>
<dbReference type="FunFam" id="3.40.50.300:FF:000134">
    <property type="entry name" value="Iron-enterobactin ABC transporter ATP-binding protein"/>
    <property type="match status" value="1"/>
</dbReference>
<keyword evidence="4" id="KW-1003">Cell membrane</keyword>
<gene>
    <name evidence="11" type="ORF">CN97_14270</name>
</gene>
<keyword evidence="6" id="KW-0547">Nucleotide-binding</keyword>
<dbReference type="GO" id="GO:0006826">
    <property type="term" value="P:iron ion transport"/>
    <property type="evidence" value="ECO:0007669"/>
    <property type="project" value="UniProtKB-KW"/>
</dbReference>
<dbReference type="PROSITE" id="PS50893">
    <property type="entry name" value="ABC_TRANSPORTER_2"/>
    <property type="match status" value="1"/>
</dbReference>
<dbReference type="AlphaFoldDB" id="A0A086Y6K8"/>
<dbReference type="PANTHER" id="PTHR42771">
    <property type="entry name" value="IRON(3+)-HYDROXAMATE IMPORT ATP-BINDING PROTEIN FHUC"/>
    <property type="match status" value="1"/>
</dbReference>